<protein>
    <submittedName>
        <fullName evidence="2">Uncharacterized protein</fullName>
    </submittedName>
</protein>
<feature type="non-terminal residue" evidence="2">
    <location>
        <position position="1"/>
    </location>
</feature>
<proteinExistence type="predicted"/>
<feature type="non-terminal residue" evidence="2">
    <location>
        <position position="52"/>
    </location>
</feature>
<gene>
    <name evidence="2" type="ORF">PECUL_23A027607</name>
</gene>
<evidence type="ECO:0000313" key="2">
    <source>
        <dbReference type="EMBL" id="CAH2329921.1"/>
    </source>
</evidence>
<comment type="caution">
    <text evidence="2">The sequence shown here is derived from an EMBL/GenBank/DDBJ whole genome shotgun (WGS) entry which is preliminary data.</text>
</comment>
<evidence type="ECO:0000313" key="3">
    <source>
        <dbReference type="Proteomes" id="UP001295444"/>
    </source>
</evidence>
<name>A0AAD1TSM6_PELCU</name>
<keyword evidence="3" id="KW-1185">Reference proteome</keyword>
<feature type="region of interest" description="Disordered" evidence="1">
    <location>
        <begin position="20"/>
        <end position="52"/>
    </location>
</feature>
<dbReference type="AlphaFoldDB" id="A0AAD1TSM6"/>
<dbReference type="EMBL" id="CAKOES020000092">
    <property type="protein sequence ID" value="CAH2329921.1"/>
    <property type="molecule type" value="Genomic_DNA"/>
</dbReference>
<reference evidence="2" key="1">
    <citation type="submission" date="2022-03" db="EMBL/GenBank/DDBJ databases">
        <authorList>
            <person name="Alioto T."/>
            <person name="Alioto T."/>
            <person name="Gomez Garrido J."/>
        </authorList>
    </citation>
    <scope>NUCLEOTIDE SEQUENCE</scope>
</reference>
<sequence length="52" mass="5784">PAQSRAITIKGSREEHILGADITKGSPPDRNEHQVTHTRDGARHHYHAHPAE</sequence>
<organism evidence="2 3">
    <name type="scientific">Pelobates cultripes</name>
    <name type="common">Western spadefoot toad</name>
    <dbReference type="NCBI Taxonomy" id="61616"/>
    <lineage>
        <taxon>Eukaryota</taxon>
        <taxon>Metazoa</taxon>
        <taxon>Chordata</taxon>
        <taxon>Craniata</taxon>
        <taxon>Vertebrata</taxon>
        <taxon>Euteleostomi</taxon>
        <taxon>Amphibia</taxon>
        <taxon>Batrachia</taxon>
        <taxon>Anura</taxon>
        <taxon>Pelobatoidea</taxon>
        <taxon>Pelobatidae</taxon>
        <taxon>Pelobates</taxon>
    </lineage>
</organism>
<accession>A0AAD1TSM6</accession>
<feature type="compositionally biased region" description="Basic and acidic residues" evidence="1">
    <location>
        <begin position="27"/>
        <end position="52"/>
    </location>
</feature>
<evidence type="ECO:0000256" key="1">
    <source>
        <dbReference type="SAM" id="MobiDB-lite"/>
    </source>
</evidence>
<dbReference type="Proteomes" id="UP001295444">
    <property type="component" value="Unassembled WGS sequence"/>
</dbReference>